<dbReference type="RefSeq" id="WP_058317574.1">
    <property type="nucleotide sequence ID" value="NZ_FTNX01000018.1"/>
</dbReference>
<keyword evidence="3" id="KW-1185">Reference proteome</keyword>
<gene>
    <name evidence="2" type="ORF">TM5383_00600</name>
</gene>
<accession>A0A0P1H3J2</accession>
<evidence type="ECO:0000256" key="1">
    <source>
        <dbReference type="SAM" id="MobiDB-lite"/>
    </source>
</evidence>
<feature type="compositionally biased region" description="Basic residues" evidence="1">
    <location>
        <begin position="120"/>
        <end position="130"/>
    </location>
</feature>
<evidence type="ECO:0000313" key="3">
    <source>
        <dbReference type="Proteomes" id="UP000051681"/>
    </source>
</evidence>
<dbReference type="AlphaFoldDB" id="A0A0P1H3J2"/>
<reference evidence="2 3" key="1">
    <citation type="submission" date="2015-09" db="EMBL/GenBank/DDBJ databases">
        <authorList>
            <consortium name="Swine Surveillance"/>
        </authorList>
    </citation>
    <scope>NUCLEOTIDE SEQUENCE [LARGE SCALE GENOMIC DNA]</scope>
    <source>
        <strain evidence="2 3">CECT 8383</strain>
    </source>
</reference>
<protein>
    <submittedName>
        <fullName evidence="2">Uncharacterized protein</fullName>
    </submittedName>
</protein>
<dbReference type="Proteomes" id="UP000051681">
    <property type="component" value="Unassembled WGS sequence"/>
</dbReference>
<organism evidence="2 3">
    <name type="scientific">Thalassovita mediterranea</name>
    <dbReference type="NCBI Taxonomy" id="340021"/>
    <lineage>
        <taxon>Bacteria</taxon>
        <taxon>Pseudomonadati</taxon>
        <taxon>Pseudomonadota</taxon>
        <taxon>Alphaproteobacteria</taxon>
        <taxon>Rhodobacterales</taxon>
        <taxon>Roseobacteraceae</taxon>
        <taxon>Thalassovita</taxon>
    </lineage>
</organism>
<feature type="region of interest" description="Disordered" evidence="1">
    <location>
        <begin position="116"/>
        <end position="146"/>
    </location>
</feature>
<name>A0A0P1H3J2_9RHOB</name>
<sequence length="146" mass="16794">MFEHTGHLGEFSKGLYCTIVGSTNLNLEKVASWEMNYELSKRHFDALRKLREECEYEDSRCDGELIFVLRNKLSPGIGDKTLSDLEGWKMIEAGINQWFGTPGYRITELGRQEFETFPQKKGRPRAKHKLSPLPSPLGKAKGRFDR</sequence>
<evidence type="ECO:0000313" key="2">
    <source>
        <dbReference type="EMBL" id="CUH83412.1"/>
    </source>
</evidence>
<proteinExistence type="predicted"/>
<dbReference type="EMBL" id="CYSF01000004">
    <property type="protein sequence ID" value="CUH83412.1"/>
    <property type="molecule type" value="Genomic_DNA"/>
</dbReference>